<proteinExistence type="predicted"/>
<reference evidence="1" key="1">
    <citation type="submission" date="2021-02" db="EMBL/GenBank/DDBJ databases">
        <authorList>
            <person name="Dougan E. K."/>
            <person name="Rhodes N."/>
            <person name="Thang M."/>
            <person name="Chan C."/>
        </authorList>
    </citation>
    <scope>NUCLEOTIDE SEQUENCE</scope>
</reference>
<dbReference type="EMBL" id="CAJNJA010039553">
    <property type="protein sequence ID" value="CAE7757706.1"/>
    <property type="molecule type" value="Genomic_DNA"/>
</dbReference>
<comment type="caution">
    <text evidence="1">The sequence shown here is derived from an EMBL/GenBank/DDBJ whole genome shotgun (WGS) entry which is preliminary data.</text>
</comment>
<dbReference type="AlphaFoldDB" id="A0A812Y166"/>
<dbReference type="Proteomes" id="UP000601435">
    <property type="component" value="Unassembled WGS sequence"/>
</dbReference>
<keyword evidence="2" id="KW-1185">Reference proteome</keyword>
<accession>A0A812Y166</accession>
<organism evidence="1 2">
    <name type="scientific">Symbiodinium necroappetens</name>
    <dbReference type="NCBI Taxonomy" id="1628268"/>
    <lineage>
        <taxon>Eukaryota</taxon>
        <taxon>Sar</taxon>
        <taxon>Alveolata</taxon>
        <taxon>Dinophyceae</taxon>
        <taxon>Suessiales</taxon>
        <taxon>Symbiodiniaceae</taxon>
        <taxon>Symbiodinium</taxon>
    </lineage>
</organism>
<protein>
    <submittedName>
        <fullName evidence="1">Uncharacterized protein</fullName>
    </submittedName>
</protein>
<name>A0A812Y166_9DINO</name>
<evidence type="ECO:0000313" key="2">
    <source>
        <dbReference type="Proteomes" id="UP000601435"/>
    </source>
</evidence>
<gene>
    <name evidence="1" type="ORF">SNEC2469_LOCUS22013</name>
</gene>
<sequence>MCVYTCQEHWFDPEHQKVYEELAQKHGYRYESLQRSGWNCDGPSEDGIAILVKSETFDVVERHDVHFHAYGIPQDRVALLLCLSDRRRPRGSSHCPRF</sequence>
<evidence type="ECO:0000313" key="1">
    <source>
        <dbReference type="EMBL" id="CAE7757706.1"/>
    </source>
</evidence>
<dbReference type="InterPro" id="IPR036691">
    <property type="entry name" value="Endo/exonu/phosph_ase_sf"/>
</dbReference>
<dbReference type="OrthoDB" id="435843at2759"/>
<dbReference type="Gene3D" id="3.60.10.10">
    <property type="entry name" value="Endonuclease/exonuclease/phosphatase"/>
    <property type="match status" value="1"/>
</dbReference>